<evidence type="ECO:0000256" key="2">
    <source>
        <dbReference type="ARBA" id="ARBA00004236"/>
    </source>
</evidence>
<comment type="subcellular location">
    <subcellularLocation>
        <location evidence="2">Cell membrane</location>
    </subcellularLocation>
    <subcellularLocation>
        <location evidence="1">Membrane</location>
        <topology evidence="1">Single-pass membrane protein</topology>
    </subcellularLocation>
</comment>
<keyword evidence="6" id="KW-1133">Transmembrane helix</keyword>
<name>A0A1M7YPL4_9VIBR</name>
<dbReference type="InterPro" id="IPR036013">
    <property type="entry name" value="Band_7/SPFH_dom_sf"/>
</dbReference>
<dbReference type="STRING" id="1117707.VQ7734_00281"/>
<dbReference type="EMBL" id="FRFG01000005">
    <property type="protein sequence ID" value="SHO54567.1"/>
    <property type="molecule type" value="Genomic_DNA"/>
</dbReference>
<evidence type="ECO:0000256" key="3">
    <source>
        <dbReference type="ARBA" id="ARBA00007161"/>
    </source>
</evidence>
<dbReference type="Gene3D" id="3.30.479.30">
    <property type="entry name" value="Band 7 domain"/>
    <property type="match status" value="1"/>
</dbReference>
<evidence type="ECO:0000256" key="1">
    <source>
        <dbReference type="ARBA" id="ARBA00004167"/>
    </source>
</evidence>
<proteinExistence type="inferred from homology"/>
<sequence>MYDFSLSVTDFGTMAFVFVPVLLLLFFVLSFLLFYRRCKPNQLLVVYGKTGGGRSAKVVHGGAAFVLPVVQDYEYMSLQPIDYEVDLKDALSANNIRLDIPTSCTVAIGTSPELSSIASERLLGLTQVEVKEAAQNITIGQLRAAVATLTIEQINQDRESFLEKVNTNIADELAKLGLEVININVKDISDKMGYIEAIGRKAAETVVQRANVDVAEQQKLGAIGTQKAEREKDTQVAIESAESEKAISQTHAEKEIFVSQRQSEQIQGENETKKAIAQSEAELKIAQASARKDSEVAEQIAEKEIQERRKETELAKQRAHEVVAETIEAEKKIEEAKGEAESIQIVAKAEAEAMLTKYEAEAEGMRKVMKAKAEGYHDLVQSAGNSDALAKLQVIEKLEEIVKLQTEAIAKMKIDNLTVWDQGSENGQAGLKSFMKDFLTMGAPMHEMASNVGIELPSFMGKQTEQKAEATDEVNLQES</sequence>
<evidence type="ECO:0000256" key="5">
    <source>
        <dbReference type="ARBA" id="ARBA00023136"/>
    </source>
</evidence>
<dbReference type="PANTHER" id="PTHR13806:SF31">
    <property type="entry name" value="FLOTILLIN-LIKE PROTEIN 1-RELATED"/>
    <property type="match status" value="1"/>
</dbReference>
<evidence type="ECO:0000256" key="4">
    <source>
        <dbReference type="ARBA" id="ARBA00022475"/>
    </source>
</evidence>
<dbReference type="InterPro" id="IPR001107">
    <property type="entry name" value="Band_7"/>
</dbReference>
<keyword evidence="4" id="KW-1003">Cell membrane</keyword>
<dbReference type="Pfam" id="PF01145">
    <property type="entry name" value="Band_7"/>
    <property type="match status" value="1"/>
</dbReference>
<organism evidence="8 9">
    <name type="scientific">Vibrio quintilis</name>
    <dbReference type="NCBI Taxonomy" id="1117707"/>
    <lineage>
        <taxon>Bacteria</taxon>
        <taxon>Pseudomonadati</taxon>
        <taxon>Pseudomonadota</taxon>
        <taxon>Gammaproteobacteria</taxon>
        <taxon>Vibrionales</taxon>
        <taxon>Vibrionaceae</taxon>
        <taxon>Vibrio</taxon>
    </lineage>
</organism>
<dbReference type="OrthoDB" id="9786220at2"/>
<reference evidence="9" key="1">
    <citation type="submission" date="2016-12" db="EMBL/GenBank/DDBJ databases">
        <authorList>
            <person name="Rodrigo-Torres L."/>
            <person name="Arahal R.D."/>
            <person name="Lucena T."/>
        </authorList>
    </citation>
    <scope>NUCLEOTIDE SEQUENCE [LARGE SCALE GENOMIC DNA]</scope>
</reference>
<keyword evidence="9" id="KW-1185">Reference proteome</keyword>
<evidence type="ECO:0000256" key="6">
    <source>
        <dbReference type="SAM" id="Phobius"/>
    </source>
</evidence>
<dbReference type="SUPFAM" id="SSF117892">
    <property type="entry name" value="Band 7/SPFH domain"/>
    <property type="match status" value="1"/>
</dbReference>
<gene>
    <name evidence="8" type="primary">yqiK</name>
    <name evidence="8" type="ORF">VQ7734_00281</name>
</gene>
<accession>A0A1M7YPL4</accession>
<protein>
    <submittedName>
        <fullName evidence="8">Inner membrane protein YqiK</fullName>
    </submittedName>
</protein>
<dbReference type="SMART" id="SM00244">
    <property type="entry name" value="PHB"/>
    <property type="match status" value="1"/>
</dbReference>
<keyword evidence="5 6" id="KW-0472">Membrane</keyword>
<dbReference type="GO" id="GO:0005886">
    <property type="term" value="C:plasma membrane"/>
    <property type="evidence" value="ECO:0007669"/>
    <property type="project" value="UniProtKB-SubCell"/>
</dbReference>
<feature type="domain" description="Band 7" evidence="7">
    <location>
        <begin position="33"/>
        <end position="202"/>
    </location>
</feature>
<dbReference type="CDD" id="cd03399">
    <property type="entry name" value="SPFH_flotillin"/>
    <property type="match status" value="1"/>
</dbReference>
<evidence type="ECO:0000313" key="9">
    <source>
        <dbReference type="Proteomes" id="UP000184600"/>
    </source>
</evidence>
<dbReference type="AlphaFoldDB" id="A0A1M7YPL4"/>
<evidence type="ECO:0000259" key="7">
    <source>
        <dbReference type="SMART" id="SM00244"/>
    </source>
</evidence>
<comment type="similarity">
    <text evidence="3">Belongs to the band 7/mec-2 family. Flotillin subfamily.</text>
</comment>
<evidence type="ECO:0000313" key="8">
    <source>
        <dbReference type="EMBL" id="SHO54567.1"/>
    </source>
</evidence>
<dbReference type="RefSeq" id="WP_083601495.1">
    <property type="nucleotide sequence ID" value="NZ_AP024898.1"/>
</dbReference>
<keyword evidence="6" id="KW-0812">Transmembrane</keyword>
<dbReference type="PANTHER" id="PTHR13806">
    <property type="entry name" value="FLOTILLIN-RELATED"/>
    <property type="match status" value="1"/>
</dbReference>
<dbReference type="InterPro" id="IPR027705">
    <property type="entry name" value="Flotillin_fam"/>
</dbReference>
<feature type="transmembrane region" description="Helical" evidence="6">
    <location>
        <begin position="12"/>
        <end position="35"/>
    </location>
</feature>
<dbReference type="Proteomes" id="UP000184600">
    <property type="component" value="Unassembled WGS sequence"/>
</dbReference>